<dbReference type="Gene3D" id="3.90.850.10">
    <property type="entry name" value="Fumarylacetoacetase-like, C-terminal domain"/>
    <property type="match status" value="1"/>
</dbReference>
<evidence type="ECO:0000256" key="1">
    <source>
        <dbReference type="ARBA" id="ARBA00022723"/>
    </source>
</evidence>
<dbReference type="GO" id="GO:0046872">
    <property type="term" value="F:metal ion binding"/>
    <property type="evidence" value="ECO:0007669"/>
    <property type="project" value="UniProtKB-KW"/>
</dbReference>
<dbReference type="PANTHER" id="PTHR11820:SF7">
    <property type="entry name" value="ACYLPYRUVASE FAHD1, MITOCHONDRIAL"/>
    <property type="match status" value="1"/>
</dbReference>
<dbReference type="SUPFAM" id="SSF56529">
    <property type="entry name" value="FAH"/>
    <property type="match status" value="1"/>
</dbReference>
<dbReference type="GO" id="GO:0018773">
    <property type="term" value="F:acetylpyruvate hydrolase activity"/>
    <property type="evidence" value="ECO:0007669"/>
    <property type="project" value="TreeGrafter"/>
</dbReference>
<dbReference type="Proteomes" id="UP001229244">
    <property type="component" value="Unassembled WGS sequence"/>
</dbReference>
<feature type="domain" description="Fumarylacetoacetase-like C-terminal" evidence="2">
    <location>
        <begin position="91"/>
        <end position="303"/>
    </location>
</feature>
<reference evidence="3" key="1">
    <citation type="submission" date="2023-07" db="EMBL/GenBank/DDBJ databases">
        <title>Genomic Encyclopedia of Type Strains, Phase IV (KMG-IV): sequencing the most valuable type-strain genomes for metagenomic binning, comparative biology and taxonomic classification.</title>
        <authorList>
            <person name="Goeker M."/>
        </authorList>
    </citation>
    <scope>NUCLEOTIDE SEQUENCE</scope>
    <source>
        <strain evidence="3">DSM 21202</strain>
    </source>
</reference>
<evidence type="ECO:0000259" key="2">
    <source>
        <dbReference type="Pfam" id="PF01557"/>
    </source>
</evidence>
<dbReference type="InterPro" id="IPR011234">
    <property type="entry name" value="Fumarylacetoacetase-like_C"/>
</dbReference>
<evidence type="ECO:0000313" key="3">
    <source>
        <dbReference type="EMBL" id="MDQ0315193.1"/>
    </source>
</evidence>
<dbReference type="AlphaFoldDB" id="A0AAE4ASF4"/>
<proteinExistence type="predicted"/>
<gene>
    <name evidence="3" type="ORF">J2S73_001650</name>
</gene>
<dbReference type="RefSeq" id="WP_306885032.1">
    <property type="nucleotide sequence ID" value="NZ_JAUSUL010000002.1"/>
</dbReference>
<sequence length="309" mass="32524">MTPNTEIASSWALATVGDPSDPIACLEAGGKLYRLAPSLSRVGGAPVDSVVALFDDWAATLPMLEKAAAAVDETDLVPETTRLAPILYPGKVLCAGANYYAHLAEMGMTNLAKEAQRLFFFFKPARNAVVGEGETVAMPLDTQAMDWEIELAAVIGKSARAVSVEDALSHVAAYSIALDISARDLNQAPDTFYKLDWVAGKAQDTSCPMGPRLIPASAVSDPQALALKLWVNDELKQDDTTGDMIFSIAEQISIASRIMTLDPGDVILTGTPAGVGAPKKTFLSVGDRIDAEIAGIGHLSVVVQAPRGA</sequence>
<dbReference type="Pfam" id="PF01557">
    <property type="entry name" value="FAA_hydrolase"/>
    <property type="match status" value="1"/>
</dbReference>
<accession>A0AAE4ASF4</accession>
<dbReference type="PANTHER" id="PTHR11820">
    <property type="entry name" value="ACYLPYRUVASE"/>
    <property type="match status" value="1"/>
</dbReference>
<keyword evidence="1" id="KW-0479">Metal-binding</keyword>
<name>A0AAE4ASF4_9HYPH</name>
<organism evidence="3 4">
    <name type="scientific">Amorphus orientalis</name>
    <dbReference type="NCBI Taxonomy" id="649198"/>
    <lineage>
        <taxon>Bacteria</taxon>
        <taxon>Pseudomonadati</taxon>
        <taxon>Pseudomonadota</taxon>
        <taxon>Alphaproteobacteria</taxon>
        <taxon>Hyphomicrobiales</taxon>
        <taxon>Amorphaceae</taxon>
        <taxon>Amorphus</taxon>
    </lineage>
</organism>
<keyword evidence="4" id="KW-1185">Reference proteome</keyword>
<comment type="caution">
    <text evidence="3">The sequence shown here is derived from an EMBL/GenBank/DDBJ whole genome shotgun (WGS) entry which is preliminary data.</text>
</comment>
<dbReference type="EMBL" id="JAUSUL010000002">
    <property type="protein sequence ID" value="MDQ0315193.1"/>
    <property type="molecule type" value="Genomic_DNA"/>
</dbReference>
<dbReference type="InterPro" id="IPR036663">
    <property type="entry name" value="Fumarylacetoacetase_C_sf"/>
</dbReference>
<evidence type="ECO:0000313" key="4">
    <source>
        <dbReference type="Proteomes" id="UP001229244"/>
    </source>
</evidence>
<protein>
    <submittedName>
        <fullName evidence="3">2-keto-4-pentenoate hydratase/2-oxohepta-3-ene-1,7-dioic acid hydratase in catechol pathway</fullName>
    </submittedName>
</protein>